<feature type="non-terminal residue" evidence="3">
    <location>
        <position position="1"/>
    </location>
</feature>
<evidence type="ECO:0000259" key="2">
    <source>
        <dbReference type="Pfam" id="PF01764"/>
    </source>
</evidence>
<evidence type="ECO:0000313" key="4">
    <source>
        <dbReference type="Proteomes" id="UP001177023"/>
    </source>
</evidence>
<proteinExistence type="predicted"/>
<name>A0AA36CAT1_9BILA</name>
<keyword evidence="4" id="KW-1185">Reference proteome</keyword>
<keyword evidence="1" id="KW-0732">Signal</keyword>
<sequence length="259" mass="28811">MLSIFFILLPLIGAMEAETTTTEYGSLFNRQGLLAFKYEPTLAVKMLGLGLGSINKDKDCFDAIATETKLQIEKIAGETKQLWPWWTTHIGVLKVAANDLQAIVFWFSGPEASADEKAIFELQRQELVPFGIKHCGHEVLVGKRLLDAFNTIKEYVSGVLVKLTENARDHLVFQGHSLGGCLAQMFSLWAQEQNLWLPGRHFADAVKKANRVIGRVYQPPDAFMNYPQAAHVTYNDGVPQPAIGFHHAGGVALVYVQNR</sequence>
<dbReference type="InterPro" id="IPR002921">
    <property type="entry name" value="Fungal_lipase-type"/>
</dbReference>
<evidence type="ECO:0000256" key="1">
    <source>
        <dbReference type="SAM" id="SignalP"/>
    </source>
</evidence>
<evidence type="ECO:0000313" key="3">
    <source>
        <dbReference type="EMBL" id="CAJ0565096.1"/>
    </source>
</evidence>
<gene>
    <name evidence="3" type="ORF">MSPICULIGERA_LOCUS3754</name>
</gene>
<feature type="signal peptide" evidence="1">
    <location>
        <begin position="1"/>
        <end position="17"/>
    </location>
</feature>
<dbReference type="Pfam" id="PF01764">
    <property type="entry name" value="Lipase_3"/>
    <property type="match status" value="1"/>
</dbReference>
<feature type="domain" description="Fungal lipase-type" evidence="2">
    <location>
        <begin position="133"/>
        <end position="195"/>
    </location>
</feature>
<reference evidence="3" key="1">
    <citation type="submission" date="2023-06" db="EMBL/GenBank/DDBJ databases">
        <authorList>
            <person name="Delattre M."/>
        </authorList>
    </citation>
    <scope>NUCLEOTIDE SEQUENCE</scope>
    <source>
        <strain evidence="3">AF72</strain>
    </source>
</reference>
<feature type="chain" id="PRO_5041299149" description="Fungal lipase-type domain-containing protein" evidence="1">
    <location>
        <begin position="18"/>
        <end position="259"/>
    </location>
</feature>
<dbReference type="EMBL" id="CATQJA010000963">
    <property type="protein sequence ID" value="CAJ0565096.1"/>
    <property type="molecule type" value="Genomic_DNA"/>
</dbReference>
<protein>
    <recommendedName>
        <fullName evidence="2">Fungal lipase-type domain-containing protein</fullName>
    </recommendedName>
</protein>
<dbReference type="SUPFAM" id="SSF53474">
    <property type="entry name" value="alpha/beta-Hydrolases"/>
    <property type="match status" value="1"/>
</dbReference>
<accession>A0AA36CAT1</accession>
<dbReference type="Gene3D" id="3.40.50.1820">
    <property type="entry name" value="alpha/beta hydrolase"/>
    <property type="match status" value="1"/>
</dbReference>
<dbReference type="Proteomes" id="UP001177023">
    <property type="component" value="Unassembled WGS sequence"/>
</dbReference>
<comment type="caution">
    <text evidence="3">The sequence shown here is derived from an EMBL/GenBank/DDBJ whole genome shotgun (WGS) entry which is preliminary data.</text>
</comment>
<organism evidence="3 4">
    <name type="scientific">Mesorhabditis spiculigera</name>
    <dbReference type="NCBI Taxonomy" id="96644"/>
    <lineage>
        <taxon>Eukaryota</taxon>
        <taxon>Metazoa</taxon>
        <taxon>Ecdysozoa</taxon>
        <taxon>Nematoda</taxon>
        <taxon>Chromadorea</taxon>
        <taxon>Rhabditida</taxon>
        <taxon>Rhabditina</taxon>
        <taxon>Rhabditomorpha</taxon>
        <taxon>Rhabditoidea</taxon>
        <taxon>Rhabditidae</taxon>
        <taxon>Mesorhabditinae</taxon>
        <taxon>Mesorhabditis</taxon>
    </lineage>
</organism>
<dbReference type="GO" id="GO:0006629">
    <property type="term" value="P:lipid metabolic process"/>
    <property type="evidence" value="ECO:0007669"/>
    <property type="project" value="InterPro"/>
</dbReference>
<dbReference type="AlphaFoldDB" id="A0AA36CAT1"/>
<dbReference type="InterPro" id="IPR029058">
    <property type="entry name" value="AB_hydrolase_fold"/>
</dbReference>